<dbReference type="PANTHER" id="PTHR33048:SF129">
    <property type="entry name" value="INTEGRAL MEMBRANE PROTEIN-RELATED"/>
    <property type="match status" value="1"/>
</dbReference>
<evidence type="ECO:0000259" key="7">
    <source>
        <dbReference type="Pfam" id="PF20684"/>
    </source>
</evidence>
<feature type="transmembrane region" description="Helical" evidence="6">
    <location>
        <begin position="59"/>
        <end position="81"/>
    </location>
</feature>
<dbReference type="AlphaFoldDB" id="A0A9W9VCI2"/>
<feature type="transmembrane region" description="Helical" evidence="6">
    <location>
        <begin position="26"/>
        <end position="47"/>
    </location>
</feature>
<evidence type="ECO:0000256" key="2">
    <source>
        <dbReference type="ARBA" id="ARBA00022692"/>
    </source>
</evidence>
<comment type="caution">
    <text evidence="8">The sequence shown here is derived from an EMBL/GenBank/DDBJ whole genome shotgun (WGS) entry which is preliminary data.</text>
</comment>
<feature type="domain" description="Rhodopsin" evidence="7">
    <location>
        <begin position="47"/>
        <end position="276"/>
    </location>
</feature>
<dbReference type="RefSeq" id="XP_056481977.1">
    <property type="nucleotide sequence ID" value="XM_056638470.1"/>
</dbReference>
<evidence type="ECO:0000256" key="5">
    <source>
        <dbReference type="ARBA" id="ARBA00038359"/>
    </source>
</evidence>
<organism evidence="8 9">
    <name type="scientific">Penicillium cosmopolitanum</name>
    <dbReference type="NCBI Taxonomy" id="1131564"/>
    <lineage>
        <taxon>Eukaryota</taxon>
        <taxon>Fungi</taxon>
        <taxon>Dikarya</taxon>
        <taxon>Ascomycota</taxon>
        <taxon>Pezizomycotina</taxon>
        <taxon>Eurotiomycetes</taxon>
        <taxon>Eurotiomycetidae</taxon>
        <taxon>Eurotiales</taxon>
        <taxon>Aspergillaceae</taxon>
        <taxon>Penicillium</taxon>
    </lineage>
</organism>
<keyword evidence="4 6" id="KW-0472">Membrane</keyword>
<keyword evidence="2 6" id="KW-0812">Transmembrane</keyword>
<dbReference type="GO" id="GO:0016020">
    <property type="term" value="C:membrane"/>
    <property type="evidence" value="ECO:0007669"/>
    <property type="project" value="UniProtKB-SubCell"/>
</dbReference>
<evidence type="ECO:0000313" key="9">
    <source>
        <dbReference type="Proteomes" id="UP001147747"/>
    </source>
</evidence>
<comment type="subcellular location">
    <subcellularLocation>
        <location evidence="1">Membrane</location>
        <topology evidence="1">Multi-pass membrane protein</topology>
    </subcellularLocation>
</comment>
<protein>
    <recommendedName>
        <fullName evidence="7">Rhodopsin domain-containing protein</fullName>
    </recommendedName>
</protein>
<dbReference type="EMBL" id="JAPZBU010000012">
    <property type="protein sequence ID" value="KAJ5376947.1"/>
    <property type="molecule type" value="Genomic_DNA"/>
</dbReference>
<feature type="transmembrane region" description="Helical" evidence="6">
    <location>
        <begin position="111"/>
        <end position="130"/>
    </location>
</feature>
<evidence type="ECO:0000313" key="8">
    <source>
        <dbReference type="EMBL" id="KAJ5376947.1"/>
    </source>
</evidence>
<accession>A0A9W9VCI2</accession>
<dbReference type="Pfam" id="PF20684">
    <property type="entry name" value="Fung_rhodopsin"/>
    <property type="match status" value="1"/>
</dbReference>
<dbReference type="InterPro" id="IPR049326">
    <property type="entry name" value="Rhodopsin_dom_fungi"/>
</dbReference>
<keyword evidence="3 6" id="KW-1133">Transmembrane helix</keyword>
<feature type="transmembrane region" description="Helical" evidence="6">
    <location>
        <begin position="137"/>
        <end position="161"/>
    </location>
</feature>
<evidence type="ECO:0000256" key="4">
    <source>
        <dbReference type="ARBA" id="ARBA00023136"/>
    </source>
</evidence>
<sequence>MNLSTTPGMQPPAGQASHFNGPYSSLQIGTVISFGVTFFIATCFLGLRVFQAVKLIKNIELDLITIIISYGVSATYFATIVNQMKWGWGKHMWNVSLADLMEFNKGLLPNTLTYLICPAITKMAIVSVLFRINPSVIYRCIVVAVAVSIFAYTLVLCTIVGGPCNPLKTGTTVCLENVALAQSVLNIASDIAVMALPIPTIHALHLSTKNKITVGCLLTLGSGVIVCSIARLPYVLLLDKTEDVTYTEAILGIWSMVEINLGIVCACAMRMKRLIATYLPRLSLFSSNPSNTAKTSHGSDLRRFQPNGRGQHSYQLHSLQGSSADPFNDPKGIKYHQSFKVDVQSKDGGGGDAASTDKILI</sequence>
<evidence type="ECO:0000256" key="6">
    <source>
        <dbReference type="SAM" id="Phobius"/>
    </source>
</evidence>
<dbReference type="OrthoDB" id="5401779at2759"/>
<feature type="transmembrane region" description="Helical" evidence="6">
    <location>
        <begin position="249"/>
        <end position="269"/>
    </location>
</feature>
<reference evidence="8" key="1">
    <citation type="submission" date="2022-12" db="EMBL/GenBank/DDBJ databases">
        <authorList>
            <person name="Petersen C."/>
        </authorList>
    </citation>
    <scope>NUCLEOTIDE SEQUENCE</scope>
    <source>
        <strain evidence="8">IBT 29677</strain>
    </source>
</reference>
<name>A0A9W9VCI2_9EURO</name>
<reference evidence="8" key="2">
    <citation type="journal article" date="2023" name="IMA Fungus">
        <title>Comparative genomic study of the Penicillium genus elucidates a diverse pangenome and 15 lateral gene transfer events.</title>
        <authorList>
            <person name="Petersen C."/>
            <person name="Sorensen T."/>
            <person name="Nielsen M.R."/>
            <person name="Sondergaard T.E."/>
            <person name="Sorensen J.L."/>
            <person name="Fitzpatrick D.A."/>
            <person name="Frisvad J.C."/>
            <person name="Nielsen K.L."/>
        </authorList>
    </citation>
    <scope>NUCLEOTIDE SEQUENCE</scope>
    <source>
        <strain evidence="8">IBT 29677</strain>
    </source>
</reference>
<keyword evidence="9" id="KW-1185">Reference proteome</keyword>
<gene>
    <name evidence="8" type="ORF">N7509_013833</name>
</gene>
<dbReference type="PANTHER" id="PTHR33048">
    <property type="entry name" value="PTH11-LIKE INTEGRAL MEMBRANE PROTEIN (AFU_ORTHOLOGUE AFUA_5G11245)"/>
    <property type="match status" value="1"/>
</dbReference>
<feature type="transmembrane region" description="Helical" evidence="6">
    <location>
        <begin position="216"/>
        <end position="237"/>
    </location>
</feature>
<evidence type="ECO:0000256" key="1">
    <source>
        <dbReference type="ARBA" id="ARBA00004141"/>
    </source>
</evidence>
<evidence type="ECO:0000256" key="3">
    <source>
        <dbReference type="ARBA" id="ARBA00022989"/>
    </source>
</evidence>
<proteinExistence type="inferred from homology"/>
<dbReference type="InterPro" id="IPR052337">
    <property type="entry name" value="SAT4-like"/>
</dbReference>
<dbReference type="Proteomes" id="UP001147747">
    <property type="component" value="Unassembled WGS sequence"/>
</dbReference>
<feature type="transmembrane region" description="Helical" evidence="6">
    <location>
        <begin position="181"/>
        <end position="204"/>
    </location>
</feature>
<comment type="similarity">
    <text evidence="5">Belongs to the SAT4 family.</text>
</comment>
<dbReference type="GeneID" id="81377450"/>